<comment type="caution">
    <text evidence="1">The sequence shown here is derived from an EMBL/GenBank/DDBJ whole genome shotgun (WGS) entry which is preliminary data.</text>
</comment>
<dbReference type="Pfam" id="PF13711">
    <property type="entry name" value="DUF4160"/>
    <property type="match status" value="1"/>
</dbReference>
<dbReference type="EMBL" id="JABVCQ010000011">
    <property type="protein sequence ID" value="MBB1125945.1"/>
    <property type="molecule type" value="Genomic_DNA"/>
</dbReference>
<name>A0A839H9I2_9GAMM</name>
<dbReference type="RefSeq" id="WP_182583571.1">
    <property type="nucleotide sequence ID" value="NZ_JABVCQ010000011.1"/>
</dbReference>
<reference evidence="1 2" key="1">
    <citation type="journal article" date="2020" name="Arch. Microbiol.">
        <title>The genome sequence of the giant phototrophic gammaproteobacterium Thiospirillum jenense gives insight into its physiological properties and phylogenetic relationships.</title>
        <authorList>
            <person name="Imhoff J.F."/>
            <person name="Meyer T.E."/>
            <person name="Kyndt J.A."/>
        </authorList>
    </citation>
    <scope>NUCLEOTIDE SEQUENCE [LARGE SCALE GENOMIC DNA]</scope>
    <source>
        <strain evidence="1 2">DSM 216</strain>
    </source>
</reference>
<accession>A0A839H9I2</accession>
<evidence type="ECO:0000313" key="2">
    <source>
        <dbReference type="Proteomes" id="UP000548632"/>
    </source>
</evidence>
<sequence>MPTISMFYGILVSMYTLDTQKHHLPHIHVRYNEYKIVLAIPNGEILEGQLPNRQMKLLQAWIELHQDELMADWFLASSGQTPFKIDPLR</sequence>
<gene>
    <name evidence="1" type="ORF">HUK38_06825</name>
</gene>
<dbReference type="Proteomes" id="UP000548632">
    <property type="component" value="Unassembled WGS sequence"/>
</dbReference>
<dbReference type="InterPro" id="IPR025427">
    <property type="entry name" value="DUF4160"/>
</dbReference>
<evidence type="ECO:0000313" key="1">
    <source>
        <dbReference type="EMBL" id="MBB1125945.1"/>
    </source>
</evidence>
<proteinExistence type="predicted"/>
<dbReference type="AlphaFoldDB" id="A0A839H9I2"/>
<organism evidence="1 2">
    <name type="scientific">Thiospirillum jenense</name>
    <dbReference type="NCBI Taxonomy" id="1653858"/>
    <lineage>
        <taxon>Bacteria</taxon>
        <taxon>Pseudomonadati</taxon>
        <taxon>Pseudomonadota</taxon>
        <taxon>Gammaproteobacteria</taxon>
        <taxon>Chromatiales</taxon>
        <taxon>Chromatiaceae</taxon>
        <taxon>Thiospirillum</taxon>
    </lineage>
</organism>
<keyword evidence="2" id="KW-1185">Reference proteome</keyword>
<protein>
    <submittedName>
        <fullName evidence="1">DUF4160 domain-containing protein</fullName>
    </submittedName>
</protein>